<dbReference type="InterPro" id="IPR050922">
    <property type="entry name" value="LytR/CpsA/Psr_CW_biosynth"/>
</dbReference>
<evidence type="ECO:0000256" key="3">
    <source>
        <dbReference type="SAM" id="Phobius"/>
    </source>
</evidence>
<dbReference type="NCBIfam" id="TIGR00350">
    <property type="entry name" value="lytR_cpsA_psr"/>
    <property type="match status" value="1"/>
</dbReference>
<dbReference type="Proteomes" id="UP000271469">
    <property type="component" value="Chromosome"/>
</dbReference>
<dbReference type="Gene3D" id="3.40.630.190">
    <property type="entry name" value="LCP protein"/>
    <property type="match status" value="1"/>
</dbReference>
<feature type="region of interest" description="Disordered" evidence="2">
    <location>
        <begin position="1"/>
        <end position="121"/>
    </location>
</feature>
<evidence type="ECO:0000313" key="5">
    <source>
        <dbReference type="EMBL" id="AZG46893.1"/>
    </source>
</evidence>
<evidence type="ECO:0000259" key="4">
    <source>
        <dbReference type="Pfam" id="PF03816"/>
    </source>
</evidence>
<dbReference type="KEGG" id="gom:D7316_03498"/>
<dbReference type="PANTHER" id="PTHR33392">
    <property type="entry name" value="POLYISOPRENYL-TEICHOIC ACID--PEPTIDOGLYCAN TEICHOIC ACID TRANSFERASE TAGU"/>
    <property type="match status" value="1"/>
</dbReference>
<evidence type="ECO:0000256" key="2">
    <source>
        <dbReference type="SAM" id="MobiDB-lite"/>
    </source>
</evidence>
<accession>A0A3G8JPJ8</accession>
<gene>
    <name evidence="5" type="primary">msrR</name>
    <name evidence="5" type="ORF">D7316_03498</name>
</gene>
<feature type="compositionally biased region" description="Low complexity" evidence="2">
    <location>
        <begin position="89"/>
        <end position="101"/>
    </location>
</feature>
<name>A0A3G8JPJ8_9ACTN</name>
<evidence type="ECO:0000256" key="1">
    <source>
        <dbReference type="ARBA" id="ARBA00006068"/>
    </source>
</evidence>
<dbReference type="AlphaFoldDB" id="A0A3G8JPJ8"/>
<dbReference type="InterPro" id="IPR004474">
    <property type="entry name" value="LytR_CpsA_psr"/>
</dbReference>
<feature type="compositionally biased region" description="Basic and acidic residues" evidence="2">
    <location>
        <begin position="69"/>
        <end position="86"/>
    </location>
</feature>
<evidence type="ECO:0000313" key="6">
    <source>
        <dbReference type="Proteomes" id="UP000271469"/>
    </source>
</evidence>
<comment type="similarity">
    <text evidence="1">Belongs to the LytR/CpsA/Psr (LCP) family.</text>
</comment>
<keyword evidence="3" id="KW-1133">Transmembrane helix</keyword>
<dbReference type="RefSeq" id="WP_232016947.1">
    <property type="nucleotide sequence ID" value="NZ_CP033972.1"/>
</dbReference>
<protein>
    <submittedName>
        <fullName evidence="5">Regulatory protein MsrR</fullName>
    </submittedName>
</protein>
<keyword evidence="6" id="KW-1185">Reference proteome</keyword>
<feature type="transmembrane region" description="Helical" evidence="3">
    <location>
        <begin position="129"/>
        <end position="148"/>
    </location>
</feature>
<feature type="compositionally biased region" description="Basic and acidic residues" evidence="2">
    <location>
        <begin position="39"/>
        <end position="55"/>
    </location>
</feature>
<dbReference type="Pfam" id="PF03816">
    <property type="entry name" value="LytR_cpsA_psr"/>
    <property type="match status" value="1"/>
</dbReference>
<sequence>MAPPPGTPPEATAHLRGRRVDDARYQPPLAWSDAPAGRPRPDHPRPAQPQPDRRSAGYAPTQKPEPLPGDDRPRRSTADRADESRRSASRGSSSRGSAGAPPRKPRSRGAAPTPAAKPKRRRRLRVGRLILAVLLLFVVASVGLLFYYDSKLNRTDALVAYAGRPADTPGTNWLIVGTDSRADLSAQQRAQLSTGDSDGSRTDTIMMVHKPPSGRSMIISIPRDLYVPVPGQGSHKVNAAFNIGGPQLLVQTIEQLSGVRIDHYAEIGFGGFDSVVDAVGGVTICLDQPLNDPKAGLRLPKGCQELDGRQALGLVRTRAFPNADLERVVNQRKFLNALMAKATSPSVLANLFRLIPFANGAVDAVTVDDGDHIWNLFGLALALRGDPITTTTPSAGSEYTSDGDSLAVGDNTEQFFGYLRKGTAVPDELLSGPGGVIGG</sequence>
<keyword evidence="3" id="KW-0472">Membrane</keyword>
<dbReference type="PANTHER" id="PTHR33392:SF6">
    <property type="entry name" value="POLYISOPRENYL-TEICHOIC ACID--PEPTIDOGLYCAN TEICHOIC ACID TRANSFERASE TAGU"/>
    <property type="match status" value="1"/>
</dbReference>
<reference evidence="5 6" key="1">
    <citation type="submission" date="2018-11" db="EMBL/GenBank/DDBJ databases">
        <title>Gordonia insulae sp. nov., isolated from an island soil.</title>
        <authorList>
            <person name="Kim Y.S."/>
            <person name="Kim S.B."/>
        </authorList>
    </citation>
    <scope>NUCLEOTIDE SEQUENCE [LARGE SCALE GENOMIC DNA]</scope>
    <source>
        <strain evidence="5 6">MMS17-SY073</strain>
    </source>
</reference>
<proteinExistence type="inferred from homology"/>
<organism evidence="5 6">
    <name type="scientific">Gordonia insulae</name>
    <dbReference type="NCBI Taxonomy" id="2420509"/>
    <lineage>
        <taxon>Bacteria</taxon>
        <taxon>Bacillati</taxon>
        <taxon>Actinomycetota</taxon>
        <taxon>Actinomycetes</taxon>
        <taxon>Mycobacteriales</taxon>
        <taxon>Gordoniaceae</taxon>
        <taxon>Gordonia</taxon>
    </lineage>
</organism>
<keyword evidence="3" id="KW-0812">Transmembrane</keyword>
<feature type="domain" description="Cell envelope-related transcriptional attenuator" evidence="4">
    <location>
        <begin position="201"/>
        <end position="343"/>
    </location>
</feature>
<dbReference type="EMBL" id="CP033972">
    <property type="protein sequence ID" value="AZG46893.1"/>
    <property type="molecule type" value="Genomic_DNA"/>
</dbReference>